<accession>A0AAD9A351</accession>
<evidence type="ECO:0000313" key="2">
    <source>
        <dbReference type="Proteomes" id="UP001243330"/>
    </source>
</evidence>
<dbReference type="EMBL" id="JAQOWY010000549">
    <property type="protein sequence ID" value="KAK1840576.1"/>
    <property type="molecule type" value="Genomic_DNA"/>
</dbReference>
<proteinExistence type="predicted"/>
<sequence>MVRNLETKSKAEMHRAPCSERTAKLRSMARGCHADADGVGRGFSIAKAPWDGKAGVGDSVRRPAKPAKRRDALSALAANNGASFEVSIKMLKIQLPEMTWDKLWHFPLWPRRLPLPPTQYHTKEKLCLAGRRKPRDKGTFRERPATCEEALGMPIAA</sequence>
<evidence type="ECO:0000313" key="1">
    <source>
        <dbReference type="EMBL" id="KAK1840576.1"/>
    </source>
</evidence>
<comment type="caution">
    <text evidence="1">The sequence shown here is derived from an EMBL/GenBank/DDBJ whole genome shotgun (WGS) entry which is preliminary data.</text>
</comment>
<dbReference type="Proteomes" id="UP001243330">
    <property type="component" value="Unassembled WGS sequence"/>
</dbReference>
<gene>
    <name evidence="1" type="ORF">CCHR01_16800</name>
</gene>
<keyword evidence="2" id="KW-1185">Reference proteome</keyword>
<organism evidence="1 2">
    <name type="scientific">Colletotrichum chrysophilum</name>
    <dbReference type="NCBI Taxonomy" id="1836956"/>
    <lineage>
        <taxon>Eukaryota</taxon>
        <taxon>Fungi</taxon>
        <taxon>Dikarya</taxon>
        <taxon>Ascomycota</taxon>
        <taxon>Pezizomycotina</taxon>
        <taxon>Sordariomycetes</taxon>
        <taxon>Hypocreomycetidae</taxon>
        <taxon>Glomerellales</taxon>
        <taxon>Glomerellaceae</taxon>
        <taxon>Colletotrichum</taxon>
        <taxon>Colletotrichum gloeosporioides species complex</taxon>
    </lineage>
</organism>
<name>A0AAD9A351_9PEZI</name>
<dbReference type="AlphaFoldDB" id="A0AAD9A351"/>
<protein>
    <submittedName>
        <fullName evidence="1">Uncharacterized protein</fullName>
    </submittedName>
</protein>
<reference evidence="1" key="1">
    <citation type="submission" date="2023-01" db="EMBL/GenBank/DDBJ databases">
        <title>Colletotrichum chrysophilum M932 genome sequence.</title>
        <authorList>
            <person name="Baroncelli R."/>
        </authorList>
    </citation>
    <scope>NUCLEOTIDE SEQUENCE</scope>
    <source>
        <strain evidence="1">M932</strain>
    </source>
</reference>